<accession>A0A1C3WGH4</accession>
<dbReference type="SMART" id="SM00862">
    <property type="entry name" value="Trans_reg_C"/>
    <property type="match status" value="1"/>
</dbReference>
<keyword evidence="7" id="KW-0010">Activator</keyword>
<dbReference type="InterPro" id="IPR001867">
    <property type="entry name" value="OmpR/PhoB-type_DNA-bd"/>
</dbReference>
<proteinExistence type="predicted"/>
<dbReference type="GO" id="GO:0032993">
    <property type="term" value="C:protein-DNA complex"/>
    <property type="evidence" value="ECO:0007669"/>
    <property type="project" value="TreeGrafter"/>
</dbReference>
<dbReference type="SMART" id="SM00448">
    <property type="entry name" value="REC"/>
    <property type="match status" value="1"/>
</dbReference>
<dbReference type="PANTHER" id="PTHR48111">
    <property type="entry name" value="REGULATOR OF RPOS"/>
    <property type="match status" value="1"/>
</dbReference>
<dbReference type="PROSITE" id="PS51755">
    <property type="entry name" value="OMPR_PHOB"/>
    <property type="match status" value="1"/>
</dbReference>
<dbReference type="GO" id="GO:0000976">
    <property type="term" value="F:transcription cis-regulatory region binding"/>
    <property type="evidence" value="ECO:0007669"/>
    <property type="project" value="TreeGrafter"/>
</dbReference>
<evidence type="ECO:0000313" key="14">
    <source>
        <dbReference type="EMBL" id="SCB38764.1"/>
    </source>
</evidence>
<dbReference type="FunFam" id="1.10.10.10:FF:000099">
    <property type="entry name" value="Two-component system response regulator TorR"/>
    <property type="match status" value="1"/>
</dbReference>
<name>A0A1C3WGH4_9HYPH</name>
<evidence type="ECO:0000259" key="13">
    <source>
        <dbReference type="PROSITE" id="PS51755"/>
    </source>
</evidence>
<evidence type="ECO:0000256" key="7">
    <source>
        <dbReference type="ARBA" id="ARBA00023159"/>
    </source>
</evidence>
<feature type="DNA-binding region" description="OmpR/PhoB-type" evidence="11">
    <location>
        <begin position="133"/>
        <end position="234"/>
    </location>
</feature>
<keyword evidence="3 10" id="KW-0597">Phosphoprotein</keyword>
<dbReference type="RefSeq" id="WP_075856802.1">
    <property type="nucleotide sequence ID" value="NZ_FMAC01000017.1"/>
</dbReference>
<dbReference type="STRING" id="52131.GA0061100_117100"/>
<dbReference type="FunFam" id="3.40.50.2300:FF:000001">
    <property type="entry name" value="DNA-binding response regulator PhoB"/>
    <property type="match status" value="1"/>
</dbReference>
<evidence type="ECO:0000256" key="6">
    <source>
        <dbReference type="ARBA" id="ARBA00023125"/>
    </source>
</evidence>
<dbReference type="InterPro" id="IPR039420">
    <property type="entry name" value="WalR-like"/>
</dbReference>
<dbReference type="PROSITE" id="PS50110">
    <property type="entry name" value="RESPONSE_REGULATORY"/>
    <property type="match status" value="1"/>
</dbReference>
<keyword evidence="4" id="KW-0902">Two-component regulatory system</keyword>
<dbReference type="GO" id="GO:0005829">
    <property type="term" value="C:cytosol"/>
    <property type="evidence" value="ECO:0007669"/>
    <property type="project" value="TreeGrafter"/>
</dbReference>
<evidence type="ECO:0000256" key="11">
    <source>
        <dbReference type="PROSITE-ProRule" id="PRU01091"/>
    </source>
</evidence>
<keyword evidence="5" id="KW-0805">Transcription regulation</keyword>
<evidence type="ECO:0000256" key="3">
    <source>
        <dbReference type="ARBA" id="ARBA00022553"/>
    </source>
</evidence>
<dbReference type="PANTHER" id="PTHR48111:SF4">
    <property type="entry name" value="DNA-BINDING DUAL TRANSCRIPTIONAL REGULATOR OMPR"/>
    <property type="match status" value="1"/>
</dbReference>
<dbReference type="SUPFAM" id="SSF52172">
    <property type="entry name" value="CheY-like"/>
    <property type="match status" value="1"/>
</dbReference>
<dbReference type="CDD" id="cd00383">
    <property type="entry name" value="trans_reg_C"/>
    <property type="match status" value="1"/>
</dbReference>
<dbReference type="Pfam" id="PF00072">
    <property type="entry name" value="Response_reg"/>
    <property type="match status" value="1"/>
</dbReference>
<dbReference type="InterPro" id="IPR016032">
    <property type="entry name" value="Sig_transdc_resp-reg_C-effctor"/>
</dbReference>
<evidence type="ECO:0000259" key="12">
    <source>
        <dbReference type="PROSITE" id="PS50110"/>
    </source>
</evidence>
<feature type="modified residue" description="4-aspartylphosphate" evidence="10">
    <location>
        <position position="54"/>
    </location>
</feature>
<dbReference type="Gene3D" id="6.10.250.690">
    <property type="match status" value="1"/>
</dbReference>
<dbReference type="AlphaFoldDB" id="A0A1C3WGH4"/>
<dbReference type="OrthoDB" id="9802426at2"/>
<evidence type="ECO:0000313" key="15">
    <source>
        <dbReference type="Proteomes" id="UP000186228"/>
    </source>
</evidence>
<keyword evidence="2" id="KW-0963">Cytoplasm</keyword>
<evidence type="ECO:0000256" key="10">
    <source>
        <dbReference type="PROSITE-ProRule" id="PRU00169"/>
    </source>
</evidence>
<dbReference type="InterPro" id="IPR001789">
    <property type="entry name" value="Sig_transdc_resp-reg_receiver"/>
</dbReference>
<keyword evidence="8" id="KW-0804">Transcription</keyword>
<evidence type="ECO:0000256" key="1">
    <source>
        <dbReference type="ARBA" id="ARBA00004496"/>
    </source>
</evidence>
<dbReference type="InterPro" id="IPR011006">
    <property type="entry name" value="CheY-like_superfamily"/>
</dbReference>
<gene>
    <name evidence="14" type="ORF">GA0061100_117100</name>
</gene>
<dbReference type="Gene3D" id="3.40.50.2300">
    <property type="match status" value="1"/>
</dbReference>
<evidence type="ECO:0000256" key="5">
    <source>
        <dbReference type="ARBA" id="ARBA00023015"/>
    </source>
</evidence>
<dbReference type="GO" id="GO:0000156">
    <property type="term" value="F:phosphorelay response regulator activity"/>
    <property type="evidence" value="ECO:0007669"/>
    <property type="project" value="TreeGrafter"/>
</dbReference>
<dbReference type="GO" id="GO:0006355">
    <property type="term" value="P:regulation of DNA-templated transcription"/>
    <property type="evidence" value="ECO:0007669"/>
    <property type="project" value="InterPro"/>
</dbReference>
<keyword evidence="6 11" id="KW-0238">DNA-binding</keyword>
<evidence type="ECO:0000256" key="9">
    <source>
        <dbReference type="ARBA" id="ARBA00067337"/>
    </source>
</evidence>
<organism evidence="14 15">
    <name type="scientific">Rhizobium hainanense</name>
    <dbReference type="NCBI Taxonomy" id="52131"/>
    <lineage>
        <taxon>Bacteria</taxon>
        <taxon>Pseudomonadati</taxon>
        <taxon>Pseudomonadota</taxon>
        <taxon>Alphaproteobacteria</taxon>
        <taxon>Hyphomicrobiales</taxon>
        <taxon>Rhizobiaceae</taxon>
        <taxon>Rhizobium/Agrobacterium group</taxon>
        <taxon>Rhizobium</taxon>
    </lineage>
</organism>
<feature type="domain" description="Response regulatory" evidence="12">
    <location>
        <begin position="5"/>
        <end position="118"/>
    </location>
</feature>
<evidence type="ECO:0000256" key="4">
    <source>
        <dbReference type="ARBA" id="ARBA00023012"/>
    </source>
</evidence>
<protein>
    <recommendedName>
        <fullName evidence="9">Regulatory protein VirG</fullName>
    </recommendedName>
</protein>
<evidence type="ECO:0000256" key="8">
    <source>
        <dbReference type="ARBA" id="ARBA00023163"/>
    </source>
</evidence>
<feature type="domain" description="OmpR/PhoB-type" evidence="13">
    <location>
        <begin position="133"/>
        <end position="234"/>
    </location>
</feature>
<dbReference type="SUPFAM" id="SSF46894">
    <property type="entry name" value="C-terminal effector domain of the bipartite response regulators"/>
    <property type="match status" value="1"/>
</dbReference>
<evidence type="ECO:0000256" key="2">
    <source>
        <dbReference type="ARBA" id="ARBA00022490"/>
    </source>
</evidence>
<dbReference type="Gene3D" id="1.10.10.10">
    <property type="entry name" value="Winged helix-like DNA-binding domain superfamily/Winged helix DNA-binding domain"/>
    <property type="match status" value="1"/>
</dbReference>
<sequence length="239" mass="26796">MVSASLLLVEDDREIRALLEEFLNREGFSVQAADSAAAMDRILSKGFPDLIILDLMLPGEDGLSACRRIRARSKVPILMLTAKTEDIDRILGLEMGADDYLGKPFNPRELLARIRAILRRSGPERSEDVSPPSRRKSFAGLTVDLDGRVIEMDGERVVHLTTAEFDLLVCFLERPRRVLSREQLLDWTRGRGADPFDRTIDVTVSRLRTKLGHCLPDGAHIITTVRNAGYLLTMDVKDV</sequence>
<dbReference type="InterPro" id="IPR036388">
    <property type="entry name" value="WH-like_DNA-bd_sf"/>
</dbReference>
<comment type="subcellular location">
    <subcellularLocation>
        <location evidence="1">Cytoplasm</location>
    </subcellularLocation>
</comment>
<dbReference type="Pfam" id="PF00486">
    <property type="entry name" value="Trans_reg_C"/>
    <property type="match status" value="1"/>
</dbReference>
<dbReference type="EMBL" id="FMAC01000017">
    <property type="protein sequence ID" value="SCB38764.1"/>
    <property type="molecule type" value="Genomic_DNA"/>
</dbReference>
<reference evidence="15" key="1">
    <citation type="submission" date="2016-08" db="EMBL/GenBank/DDBJ databases">
        <authorList>
            <person name="Varghese N."/>
            <person name="Submissions Spin"/>
        </authorList>
    </citation>
    <scope>NUCLEOTIDE SEQUENCE [LARGE SCALE GENOMIC DNA]</scope>
    <source>
        <strain evidence="15">CCBAU 57015</strain>
    </source>
</reference>
<keyword evidence="15" id="KW-1185">Reference proteome</keyword>
<dbReference type="Proteomes" id="UP000186228">
    <property type="component" value="Unassembled WGS sequence"/>
</dbReference>